<evidence type="ECO:0000313" key="2">
    <source>
        <dbReference type="Proteomes" id="UP001162480"/>
    </source>
</evidence>
<dbReference type="Proteomes" id="UP001162480">
    <property type="component" value="Chromosome 4"/>
</dbReference>
<dbReference type="AlphaFoldDB" id="A0AA36ARW3"/>
<name>A0AA36ARW3_OCTVU</name>
<proteinExistence type="predicted"/>
<evidence type="ECO:0000313" key="1">
    <source>
        <dbReference type="EMBL" id="CAI9721171.1"/>
    </source>
</evidence>
<reference evidence="1" key="1">
    <citation type="submission" date="2023-08" db="EMBL/GenBank/DDBJ databases">
        <authorList>
            <person name="Alioto T."/>
            <person name="Alioto T."/>
            <person name="Gomez Garrido J."/>
        </authorList>
    </citation>
    <scope>NUCLEOTIDE SEQUENCE</scope>
</reference>
<accession>A0AA36ARW3</accession>
<dbReference type="EMBL" id="OX597817">
    <property type="protein sequence ID" value="CAI9721171.1"/>
    <property type="molecule type" value="Genomic_DNA"/>
</dbReference>
<gene>
    <name evidence="1" type="ORF">OCTVUL_1B029296</name>
</gene>
<sequence length="68" mass="7854">MVTARYYKVLQETRNVITMTSTVIVVEMCSYNSICLFPYLRAKHCSICQAFDITSEILKTNTILNKIE</sequence>
<organism evidence="1 2">
    <name type="scientific">Octopus vulgaris</name>
    <name type="common">Common octopus</name>
    <dbReference type="NCBI Taxonomy" id="6645"/>
    <lineage>
        <taxon>Eukaryota</taxon>
        <taxon>Metazoa</taxon>
        <taxon>Spiralia</taxon>
        <taxon>Lophotrochozoa</taxon>
        <taxon>Mollusca</taxon>
        <taxon>Cephalopoda</taxon>
        <taxon>Coleoidea</taxon>
        <taxon>Octopodiformes</taxon>
        <taxon>Octopoda</taxon>
        <taxon>Incirrata</taxon>
        <taxon>Octopodidae</taxon>
        <taxon>Octopus</taxon>
    </lineage>
</organism>
<protein>
    <submittedName>
        <fullName evidence="1">Uncharacterized protein</fullName>
    </submittedName>
</protein>
<keyword evidence="2" id="KW-1185">Reference proteome</keyword>